<feature type="transmembrane region" description="Helical" evidence="7">
    <location>
        <begin position="167"/>
        <end position="190"/>
    </location>
</feature>
<name>A0A6J7LKC7_9ZZZZ</name>
<sequence>MATIDAANRPSGATTAPRPPGPSAARTGLLRTLAAPLLIAVVLQNVGNLALHAALGRTLSPDEYGALGTVLSVMVLLAVPLGALQVAASKGAAAHRASRPLNQASLRTLAGVSIAAGVVVTAIAPLPAYAFHLPSMTDALLLGPFAGVSLALAVSRGRLLGLDPTGGVRAVAATFVISTAVRLLVAFATVPSLGTTGAVLATLIGEVLALAYAAWAVRSVGRRDSREAAALPWMRAGDVGWSGLAIGGLFLFTTIDLFLARHFLNGSDSGAYVAAATIGKTMLALPAAALAAAYPRMVSAGRGQGRVAELRRTAMVVGGLAMLASIVVAAAPSLVLGLLYGDAFATQSGLVRALALIAGASSLASVCTFALLAVGSTMSLLPWVGAFIQLVVISAWHDSAMEIARGSALAMGITVLLGAVALVADIRARDVRAA</sequence>
<feature type="transmembrane region" description="Helical" evidence="7">
    <location>
        <begin position="28"/>
        <end position="46"/>
    </location>
</feature>
<dbReference type="AlphaFoldDB" id="A0A6J7LKC7"/>
<evidence type="ECO:0000256" key="2">
    <source>
        <dbReference type="ARBA" id="ARBA00022475"/>
    </source>
</evidence>
<evidence type="ECO:0000256" key="6">
    <source>
        <dbReference type="SAM" id="MobiDB-lite"/>
    </source>
</evidence>
<dbReference type="PANTHER" id="PTHR30250:SF11">
    <property type="entry name" value="O-ANTIGEN TRANSPORTER-RELATED"/>
    <property type="match status" value="1"/>
</dbReference>
<reference evidence="8" key="1">
    <citation type="submission" date="2020-05" db="EMBL/GenBank/DDBJ databases">
        <authorList>
            <person name="Chiriac C."/>
            <person name="Salcher M."/>
            <person name="Ghai R."/>
            <person name="Kavagutti S V."/>
        </authorList>
    </citation>
    <scope>NUCLEOTIDE SEQUENCE</scope>
</reference>
<evidence type="ECO:0000256" key="1">
    <source>
        <dbReference type="ARBA" id="ARBA00004651"/>
    </source>
</evidence>
<feature type="transmembrane region" description="Helical" evidence="7">
    <location>
        <begin position="196"/>
        <end position="217"/>
    </location>
</feature>
<evidence type="ECO:0000256" key="3">
    <source>
        <dbReference type="ARBA" id="ARBA00022692"/>
    </source>
</evidence>
<feature type="transmembrane region" description="Helical" evidence="7">
    <location>
        <begin position="380"/>
        <end position="397"/>
    </location>
</feature>
<feature type="transmembrane region" description="Helical" evidence="7">
    <location>
        <begin position="238"/>
        <end position="259"/>
    </location>
</feature>
<feature type="transmembrane region" description="Helical" evidence="7">
    <location>
        <begin position="136"/>
        <end position="155"/>
    </location>
</feature>
<dbReference type="InterPro" id="IPR050833">
    <property type="entry name" value="Poly_Biosynth_Transport"/>
</dbReference>
<feature type="transmembrane region" description="Helical" evidence="7">
    <location>
        <begin position="109"/>
        <end position="130"/>
    </location>
</feature>
<feature type="transmembrane region" description="Helical" evidence="7">
    <location>
        <begin position="403"/>
        <end position="424"/>
    </location>
</feature>
<feature type="transmembrane region" description="Helical" evidence="7">
    <location>
        <begin position="315"/>
        <end position="341"/>
    </location>
</feature>
<feature type="region of interest" description="Disordered" evidence="6">
    <location>
        <begin position="1"/>
        <end position="25"/>
    </location>
</feature>
<dbReference type="GO" id="GO:0005886">
    <property type="term" value="C:plasma membrane"/>
    <property type="evidence" value="ECO:0007669"/>
    <property type="project" value="UniProtKB-SubCell"/>
</dbReference>
<accession>A0A6J7LKC7</accession>
<keyword evidence="3 7" id="KW-0812">Transmembrane</keyword>
<gene>
    <name evidence="8" type="ORF">UFOPK3772_02780</name>
</gene>
<dbReference type="PANTHER" id="PTHR30250">
    <property type="entry name" value="PST FAMILY PREDICTED COLANIC ACID TRANSPORTER"/>
    <property type="match status" value="1"/>
</dbReference>
<protein>
    <submittedName>
        <fullName evidence="8">Unannotated protein</fullName>
    </submittedName>
</protein>
<proteinExistence type="predicted"/>
<feature type="transmembrane region" description="Helical" evidence="7">
    <location>
        <begin position="66"/>
        <end position="88"/>
    </location>
</feature>
<keyword evidence="4 7" id="KW-1133">Transmembrane helix</keyword>
<organism evidence="8">
    <name type="scientific">freshwater metagenome</name>
    <dbReference type="NCBI Taxonomy" id="449393"/>
    <lineage>
        <taxon>unclassified sequences</taxon>
        <taxon>metagenomes</taxon>
        <taxon>ecological metagenomes</taxon>
    </lineage>
</organism>
<dbReference type="EMBL" id="CAFBNE010000121">
    <property type="protein sequence ID" value="CAB4966269.1"/>
    <property type="molecule type" value="Genomic_DNA"/>
</dbReference>
<keyword evidence="2" id="KW-1003">Cell membrane</keyword>
<feature type="transmembrane region" description="Helical" evidence="7">
    <location>
        <begin position="271"/>
        <end position="294"/>
    </location>
</feature>
<feature type="transmembrane region" description="Helical" evidence="7">
    <location>
        <begin position="353"/>
        <end position="373"/>
    </location>
</feature>
<evidence type="ECO:0000256" key="4">
    <source>
        <dbReference type="ARBA" id="ARBA00022989"/>
    </source>
</evidence>
<keyword evidence="5 7" id="KW-0472">Membrane</keyword>
<comment type="subcellular location">
    <subcellularLocation>
        <location evidence="1">Cell membrane</location>
        <topology evidence="1">Multi-pass membrane protein</topology>
    </subcellularLocation>
</comment>
<evidence type="ECO:0000256" key="7">
    <source>
        <dbReference type="SAM" id="Phobius"/>
    </source>
</evidence>
<evidence type="ECO:0000313" key="8">
    <source>
        <dbReference type="EMBL" id="CAB4966269.1"/>
    </source>
</evidence>
<evidence type="ECO:0000256" key="5">
    <source>
        <dbReference type="ARBA" id="ARBA00023136"/>
    </source>
</evidence>